<sequence>MVLLSSQHYGCLRPDLHQTRGWPHGLSTNYFADPDSVRPQSLHKLVAMPSWHKHVGTDIPIRPLRMHNLEEKRFSRAQLYMPSTSVYSNNSAIAEWSDRMKSTKTKQFRQLQ</sequence>
<protein>
    <submittedName>
        <fullName evidence="1">Uncharacterized protein</fullName>
    </submittedName>
</protein>
<evidence type="ECO:0000313" key="2">
    <source>
        <dbReference type="Proteomes" id="UP001651158"/>
    </source>
</evidence>
<organism evidence="1 2">
    <name type="scientific">Taenia crassiceps</name>
    <dbReference type="NCBI Taxonomy" id="6207"/>
    <lineage>
        <taxon>Eukaryota</taxon>
        <taxon>Metazoa</taxon>
        <taxon>Spiralia</taxon>
        <taxon>Lophotrochozoa</taxon>
        <taxon>Platyhelminthes</taxon>
        <taxon>Cestoda</taxon>
        <taxon>Eucestoda</taxon>
        <taxon>Cyclophyllidea</taxon>
        <taxon>Taeniidae</taxon>
        <taxon>Taenia</taxon>
    </lineage>
</organism>
<reference evidence="1 2" key="1">
    <citation type="journal article" date="2022" name="Front. Cell. Infect. Microbiol.">
        <title>The Genomes of Two Strains of Taenia crassiceps the Animal Model for the Study of Human Cysticercosis.</title>
        <authorList>
            <person name="Bobes R.J."/>
            <person name="Estrada K."/>
            <person name="Rios-Valencia D.G."/>
            <person name="Calderon-Gallegos A."/>
            <person name="de la Torre P."/>
            <person name="Carrero J.C."/>
            <person name="Sanchez-Flores A."/>
            <person name="Laclette J.P."/>
        </authorList>
    </citation>
    <scope>NUCLEOTIDE SEQUENCE [LARGE SCALE GENOMIC DNA]</scope>
    <source>
        <strain evidence="1">WFUcys</strain>
    </source>
</reference>
<dbReference type="Proteomes" id="UP001651158">
    <property type="component" value="Unassembled WGS sequence"/>
</dbReference>
<comment type="caution">
    <text evidence="1">The sequence shown here is derived from an EMBL/GenBank/DDBJ whole genome shotgun (WGS) entry which is preliminary data.</text>
</comment>
<gene>
    <name evidence="1" type="ORF">TcWFU_009492</name>
</gene>
<name>A0ABR4QU94_9CEST</name>
<accession>A0ABR4QU94</accession>
<evidence type="ECO:0000313" key="1">
    <source>
        <dbReference type="EMBL" id="KAL5112945.1"/>
    </source>
</evidence>
<keyword evidence="2" id="KW-1185">Reference proteome</keyword>
<dbReference type="EMBL" id="JAKROA010000001">
    <property type="protein sequence ID" value="KAL5112945.1"/>
    <property type="molecule type" value="Genomic_DNA"/>
</dbReference>
<proteinExistence type="predicted"/>